<dbReference type="Proteomes" id="UP000678499">
    <property type="component" value="Unassembled WGS sequence"/>
</dbReference>
<keyword evidence="2" id="KW-0472">Membrane</keyword>
<reference evidence="3" key="1">
    <citation type="submission" date="2020-11" db="EMBL/GenBank/DDBJ databases">
        <authorList>
            <person name="Tran Van P."/>
        </authorList>
    </citation>
    <scope>NUCLEOTIDE SEQUENCE</scope>
</reference>
<keyword evidence="2" id="KW-0812">Transmembrane</keyword>
<evidence type="ECO:0000256" key="1">
    <source>
        <dbReference type="SAM" id="Coils"/>
    </source>
</evidence>
<evidence type="ECO:0000256" key="2">
    <source>
        <dbReference type="SAM" id="Phobius"/>
    </source>
</evidence>
<feature type="transmembrane region" description="Helical" evidence="2">
    <location>
        <begin position="88"/>
        <end position="106"/>
    </location>
</feature>
<gene>
    <name evidence="3" type="ORF">NMOB1V02_LOCUS10448</name>
</gene>
<dbReference type="AlphaFoldDB" id="A0A7R9BYK0"/>
<sequence length="114" mass="13130">MIIQKFSKRPMEDVKFVEDSISNFNVKIEKLTDQINTLNAQNAEEKRMRNELEEKLNEVAENKEMLVKQLENQKTPSTKAKKSIVKKILSILILIEPIISAISTVFNSAKDLVR</sequence>
<name>A0A7R9BYK0_9CRUS</name>
<keyword evidence="4" id="KW-1185">Reference proteome</keyword>
<accession>A0A7R9BYK0</accession>
<keyword evidence="2" id="KW-1133">Transmembrane helix</keyword>
<evidence type="ECO:0000313" key="3">
    <source>
        <dbReference type="EMBL" id="CAD7282829.1"/>
    </source>
</evidence>
<organism evidence="3">
    <name type="scientific">Notodromas monacha</name>
    <dbReference type="NCBI Taxonomy" id="399045"/>
    <lineage>
        <taxon>Eukaryota</taxon>
        <taxon>Metazoa</taxon>
        <taxon>Ecdysozoa</taxon>
        <taxon>Arthropoda</taxon>
        <taxon>Crustacea</taxon>
        <taxon>Oligostraca</taxon>
        <taxon>Ostracoda</taxon>
        <taxon>Podocopa</taxon>
        <taxon>Podocopida</taxon>
        <taxon>Cypridocopina</taxon>
        <taxon>Cypridoidea</taxon>
        <taxon>Cyprididae</taxon>
        <taxon>Notodromas</taxon>
    </lineage>
</organism>
<dbReference type="EMBL" id="CAJPEX010004388">
    <property type="protein sequence ID" value="CAG0922981.1"/>
    <property type="molecule type" value="Genomic_DNA"/>
</dbReference>
<protein>
    <submittedName>
        <fullName evidence="3">Uncharacterized protein</fullName>
    </submittedName>
</protein>
<feature type="coiled-coil region" evidence="1">
    <location>
        <begin position="14"/>
        <end position="73"/>
    </location>
</feature>
<proteinExistence type="predicted"/>
<dbReference type="EMBL" id="OA886425">
    <property type="protein sequence ID" value="CAD7282829.1"/>
    <property type="molecule type" value="Genomic_DNA"/>
</dbReference>
<keyword evidence="1" id="KW-0175">Coiled coil</keyword>
<evidence type="ECO:0000313" key="4">
    <source>
        <dbReference type="Proteomes" id="UP000678499"/>
    </source>
</evidence>